<dbReference type="EMBL" id="QHJQ01000007">
    <property type="protein sequence ID" value="PXA03745.1"/>
    <property type="molecule type" value="Genomic_DNA"/>
</dbReference>
<dbReference type="Gene3D" id="3.40.50.720">
    <property type="entry name" value="NAD(P)-binding Rossmann-like Domain"/>
    <property type="match status" value="1"/>
</dbReference>
<dbReference type="GO" id="GO:0006633">
    <property type="term" value="P:fatty acid biosynthetic process"/>
    <property type="evidence" value="ECO:0007669"/>
    <property type="project" value="UniProtKB-KW"/>
</dbReference>
<dbReference type="AlphaFoldDB" id="A0A317ZEA7"/>
<dbReference type="GO" id="GO:0141148">
    <property type="term" value="F:enoyl-[acyl-carrier-protein] reductase (NADPH) activity"/>
    <property type="evidence" value="ECO:0007669"/>
    <property type="project" value="UniProtKB-EC"/>
</dbReference>
<evidence type="ECO:0000256" key="3">
    <source>
        <dbReference type="ARBA" id="ARBA00022832"/>
    </source>
</evidence>
<feature type="domain" description="Peptidase A2" evidence="11">
    <location>
        <begin position="206"/>
        <end position="246"/>
    </location>
</feature>
<dbReference type="CDD" id="cd05282">
    <property type="entry name" value="ETR_like"/>
    <property type="match status" value="1"/>
</dbReference>
<evidence type="ECO:0000256" key="4">
    <source>
        <dbReference type="ARBA" id="ARBA00022857"/>
    </source>
</evidence>
<dbReference type="InParanoid" id="A0A317ZEA7"/>
<evidence type="ECO:0000256" key="7">
    <source>
        <dbReference type="ARBA" id="ARBA00023098"/>
    </source>
</evidence>
<comment type="caution">
    <text evidence="12">The sequence shown here is derived from an EMBL/GenBank/DDBJ whole genome shotgun (WGS) entry which is preliminary data.</text>
</comment>
<reference evidence="12 13" key="1">
    <citation type="submission" date="2018-05" db="EMBL/GenBank/DDBJ databases">
        <title>Coraliomargarita sinensis sp. nov., isolated from a marine solar saltern.</title>
        <authorList>
            <person name="Zhou L.Y."/>
        </authorList>
    </citation>
    <scope>NUCLEOTIDE SEQUENCE [LARGE SCALE GENOMIC DNA]</scope>
    <source>
        <strain evidence="12 13">WN38</strain>
    </source>
</reference>
<keyword evidence="3" id="KW-0276">Fatty acid metabolism</keyword>
<dbReference type="Proteomes" id="UP000247099">
    <property type="component" value="Unassembled WGS sequence"/>
</dbReference>
<dbReference type="PROSITE" id="PS50175">
    <property type="entry name" value="ASP_PROT_RETROV"/>
    <property type="match status" value="1"/>
</dbReference>
<evidence type="ECO:0000256" key="9">
    <source>
        <dbReference type="ARBA" id="ARBA00038963"/>
    </source>
</evidence>
<evidence type="ECO:0000256" key="2">
    <source>
        <dbReference type="ARBA" id="ARBA00022516"/>
    </source>
</evidence>
<keyword evidence="4" id="KW-0521">NADP</keyword>
<keyword evidence="7" id="KW-0443">Lipid metabolism</keyword>
<evidence type="ECO:0000256" key="6">
    <source>
        <dbReference type="ARBA" id="ARBA00023002"/>
    </source>
</evidence>
<dbReference type="EC" id="1.3.1.104" evidence="9"/>
<keyword evidence="13" id="KW-1185">Reference proteome</keyword>
<keyword evidence="5" id="KW-0809">Transit peptide</keyword>
<evidence type="ECO:0000259" key="11">
    <source>
        <dbReference type="PROSITE" id="PS50175"/>
    </source>
</evidence>
<dbReference type="GO" id="GO:0004190">
    <property type="term" value="F:aspartic-type endopeptidase activity"/>
    <property type="evidence" value="ECO:0007669"/>
    <property type="project" value="InterPro"/>
</dbReference>
<keyword evidence="6" id="KW-0560">Oxidoreductase</keyword>
<evidence type="ECO:0000256" key="1">
    <source>
        <dbReference type="ARBA" id="ARBA00010371"/>
    </source>
</evidence>
<proteinExistence type="inferred from homology"/>
<name>A0A317ZEA7_9BACT</name>
<dbReference type="PANTHER" id="PTHR43981:SF2">
    <property type="entry name" value="ENOYL-[ACYL-CARRIER-PROTEIN] REDUCTASE, MITOCHONDRIAL"/>
    <property type="match status" value="1"/>
</dbReference>
<sequence>MDRPTHLFPDWGISFALQRLSSFAGGMSDMLSVRHHEFGAPSEVLRVESLPVPEPGPGEVRVKLLAATINPSDYGMIGGSYGSLRELPAVAGREGVGAVDALGEGVDSVQTGAHVRFPDGGTWQEYACMPAEDLLLVDASVPVEQAAVSFINPPTAFCLLDKIVDLKEGDWIVQNAGNSAVGLSVIQMAKAMGLKTISQVRREELVEPLLAYGADQVVLEGSAWPKKLKELTGGAPVKLALNSIGGESAIDQIKALGDGGTQVTFGGMVADKVRFPTRFLIFNDVRLVGFWWDKFCKTEGADAVLEVMDRVYTMMREGQLKLPIEATYALPQIQEAIQHDKSPKLGKVLLRP</sequence>
<comment type="catalytic activity">
    <reaction evidence="10">
        <text>a 2,3-saturated acyl-[ACP] + NADP(+) = a (2E)-enoyl-[ACP] + NADPH + H(+)</text>
        <dbReference type="Rhea" id="RHEA:22564"/>
        <dbReference type="Rhea" id="RHEA-COMP:9925"/>
        <dbReference type="Rhea" id="RHEA-COMP:9926"/>
        <dbReference type="ChEBI" id="CHEBI:15378"/>
        <dbReference type="ChEBI" id="CHEBI:57783"/>
        <dbReference type="ChEBI" id="CHEBI:58349"/>
        <dbReference type="ChEBI" id="CHEBI:78784"/>
        <dbReference type="ChEBI" id="CHEBI:78785"/>
        <dbReference type="EC" id="1.3.1.104"/>
    </reaction>
</comment>
<dbReference type="InterPro" id="IPR001995">
    <property type="entry name" value="Peptidase_A2_cat"/>
</dbReference>
<dbReference type="Pfam" id="PF08240">
    <property type="entry name" value="ADH_N"/>
    <property type="match status" value="1"/>
</dbReference>
<dbReference type="Gene3D" id="3.90.180.10">
    <property type="entry name" value="Medium-chain alcohol dehydrogenases, catalytic domain"/>
    <property type="match status" value="1"/>
</dbReference>
<dbReference type="InterPro" id="IPR036291">
    <property type="entry name" value="NAD(P)-bd_dom_sf"/>
</dbReference>
<evidence type="ECO:0000256" key="8">
    <source>
        <dbReference type="ARBA" id="ARBA00023160"/>
    </source>
</evidence>
<gene>
    <name evidence="12" type="ORF">DDZ13_10650</name>
</gene>
<dbReference type="Pfam" id="PF00107">
    <property type="entry name" value="ADH_zinc_N"/>
    <property type="match status" value="1"/>
</dbReference>
<dbReference type="PANTHER" id="PTHR43981">
    <property type="entry name" value="ENOYL-[ACYL-CARRIER-PROTEIN] REDUCTASE, MITOCHONDRIAL"/>
    <property type="match status" value="1"/>
</dbReference>
<comment type="similarity">
    <text evidence="1">Belongs to the zinc-containing alcohol dehydrogenase family. Quinone oxidoreductase subfamily.</text>
</comment>
<evidence type="ECO:0000313" key="13">
    <source>
        <dbReference type="Proteomes" id="UP000247099"/>
    </source>
</evidence>
<dbReference type="InterPro" id="IPR013149">
    <property type="entry name" value="ADH-like_C"/>
</dbReference>
<dbReference type="FunCoup" id="A0A317ZEA7">
    <property type="interactions" value="432"/>
</dbReference>
<evidence type="ECO:0000256" key="5">
    <source>
        <dbReference type="ARBA" id="ARBA00022946"/>
    </source>
</evidence>
<dbReference type="InterPro" id="IPR020843">
    <property type="entry name" value="ER"/>
</dbReference>
<dbReference type="GO" id="GO:0006508">
    <property type="term" value="P:proteolysis"/>
    <property type="evidence" value="ECO:0007669"/>
    <property type="project" value="InterPro"/>
</dbReference>
<dbReference type="InterPro" id="IPR051034">
    <property type="entry name" value="Mito_Enoyl-ACP_Reductase"/>
</dbReference>
<protein>
    <recommendedName>
        <fullName evidence="9">enoyl-[acyl-carrier-protein] reductase</fullName>
        <ecNumber evidence="9">1.3.1.104</ecNumber>
    </recommendedName>
</protein>
<evidence type="ECO:0000256" key="10">
    <source>
        <dbReference type="ARBA" id="ARBA00048843"/>
    </source>
</evidence>
<accession>A0A317ZEA7</accession>
<keyword evidence="8" id="KW-0275">Fatty acid biosynthesis</keyword>
<keyword evidence="2" id="KW-0444">Lipid biosynthesis</keyword>
<dbReference type="InterPro" id="IPR011032">
    <property type="entry name" value="GroES-like_sf"/>
</dbReference>
<dbReference type="SUPFAM" id="SSF50129">
    <property type="entry name" value="GroES-like"/>
    <property type="match status" value="1"/>
</dbReference>
<dbReference type="InterPro" id="IPR013154">
    <property type="entry name" value="ADH-like_N"/>
</dbReference>
<evidence type="ECO:0000313" key="12">
    <source>
        <dbReference type="EMBL" id="PXA03745.1"/>
    </source>
</evidence>
<organism evidence="12 13">
    <name type="scientific">Coraliomargarita sinensis</name>
    <dbReference type="NCBI Taxonomy" id="2174842"/>
    <lineage>
        <taxon>Bacteria</taxon>
        <taxon>Pseudomonadati</taxon>
        <taxon>Verrucomicrobiota</taxon>
        <taxon>Opitutia</taxon>
        <taxon>Puniceicoccales</taxon>
        <taxon>Coraliomargaritaceae</taxon>
        <taxon>Coraliomargarita</taxon>
    </lineage>
</organism>
<dbReference type="SUPFAM" id="SSF51735">
    <property type="entry name" value="NAD(P)-binding Rossmann-fold domains"/>
    <property type="match status" value="1"/>
</dbReference>
<dbReference type="SMART" id="SM00829">
    <property type="entry name" value="PKS_ER"/>
    <property type="match status" value="1"/>
</dbReference>